<accession>A0A1M7FRK0</accession>
<dbReference type="RefSeq" id="WP_072972346.1">
    <property type="nucleotide sequence ID" value="NZ_FRBY01000003.1"/>
</dbReference>
<dbReference type="OrthoDB" id="9805123at2"/>
<evidence type="ECO:0000313" key="3">
    <source>
        <dbReference type="EMBL" id="SHM06663.1"/>
    </source>
</evidence>
<evidence type="ECO:0000259" key="2">
    <source>
        <dbReference type="Pfam" id="PF01738"/>
    </source>
</evidence>
<dbReference type="AlphaFoldDB" id="A0A1M7FRK0"/>
<dbReference type="Gene3D" id="1.10.10.800">
    <property type="match status" value="1"/>
</dbReference>
<feature type="domain" description="Dienelactone hydrolase" evidence="2">
    <location>
        <begin position="63"/>
        <end position="170"/>
    </location>
</feature>
<dbReference type="InterPro" id="IPR002925">
    <property type="entry name" value="Dienelactn_hydro"/>
</dbReference>
<dbReference type="EMBL" id="FRBY01000003">
    <property type="protein sequence ID" value="SHM06663.1"/>
    <property type="molecule type" value="Genomic_DNA"/>
</dbReference>
<gene>
    <name evidence="3" type="ORF">SAMN05444366_2235</name>
</gene>
<dbReference type="GO" id="GO:0016787">
    <property type="term" value="F:hydrolase activity"/>
    <property type="evidence" value="ECO:0007669"/>
    <property type="project" value="InterPro"/>
</dbReference>
<dbReference type="Proteomes" id="UP000184121">
    <property type="component" value="Unassembled WGS sequence"/>
</dbReference>
<dbReference type="InterPro" id="IPR029058">
    <property type="entry name" value="AB_hydrolase_fold"/>
</dbReference>
<feature type="chain" id="PRO_5012861896" description="Dienelactone hydrolase domain-containing protein" evidence="1">
    <location>
        <begin position="20"/>
        <end position="340"/>
    </location>
</feature>
<dbReference type="STRING" id="29534.SAMN05444366_2235"/>
<proteinExistence type="predicted"/>
<keyword evidence="1" id="KW-0732">Signal</keyword>
<protein>
    <recommendedName>
        <fullName evidence="2">Dienelactone hydrolase domain-containing protein</fullName>
    </recommendedName>
</protein>
<evidence type="ECO:0000256" key="1">
    <source>
        <dbReference type="SAM" id="SignalP"/>
    </source>
</evidence>
<sequence length="340" mass="38207">MKIFISILMLLAGSIDSEAQNNKNSKNKTMTTTSNGVKVEKVTFPNRHITIVANIFFPKDFDKSKKYPSIVVGHPFGGVKEQTSGLYAEKLAEKGFIALAYDASYQGESGGEPRLLEDPEMRTEDYRAAADYITTRDFVDTSKVGVLGICGGGGFAIHAAQTEHRFKAVATISMVDGGDLRRNGMNGSLTATIQQRLDEVAKQRIIEANGGPVRYNNYVANTKEDLPKNATIMYTEGYEYYRVTHKHERSPNQYRFTSLDQLINFTALDHLDLISPRPLLLIAGNKADSYYFSEQAYERAKEPRELYTVDGATHIDLYWKPEYVTPIVEKLTDFYGRSFK</sequence>
<evidence type="ECO:0000313" key="4">
    <source>
        <dbReference type="Proteomes" id="UP000184121"/>
    </source>
</evidence>
<dbReference type="PANTHER" id="PTHR47751:SF1">
    <property type="entry name" value="SUPERFAMILY HYDROLASE, PUTATIVE (AFU_ORTHOLOGUE AFUA_2G16580)-RELATED"/>
    <property type="match status" value="1"/>
</dbReference>
<dbReference type="Gene3D" id="3.40.50.1820">
    <property type="entry name" value="alpha/beta hydrolase"/>
    <property type="match status" value="1"/>
</dbReference>
<name>A0A1M7FRK0_9FLAO</name>
<dbReference type="InterPro" id="IPR051411">
    <property type="entry name" value="Polyketide_trans_af380"/>
</dbReference>
<dbReference type="PANTHER" id="PTHR47751">
    <property type="entry name" value="SUPERFAMILY HYDROLASE, PUTATIVE (AFU_ORTHOLOGUE AFUA_2G16580)-RELATED"/>
    <property type="match status" value="1"/>
</dbReference>
<dbReference type="Pfam" id="PF01738">
    <property type="entry name" value="DLH"/>
    <property type="match status" value="1"/>
</dbReference>
<feature type="signal peptide" evidence="1">
    <location>
        <begin position="1"/>
        <end position="19"/>
    </location>
</feature>
<organism evidence="3 4">
    <name type="scientific">Flavobacterium saccharophilum</name>
    <dbReference type="NCBI Taxonomy" id="29534"/>
    <lineage>
        <taxon>Bacteria</taxon>
        <taxon>Pseudomonadati</taxon>
        <taxon>Bacteroidota</taxon>
        <taxon>Flavobacteriia</taxon>
        <taxon>Flavobacteriales</taxon>
        <taxon>Flavobacteriaceae</taxon>
        <taxon>Flavobacterium</taxon>
    </lineage>
</organism>
<dbReference type="SUPFAM" id="SSF53474">
    <property type="entry name" value="alpha/beta-Hydrolases"/>
    <property type="match status" value="1"/>
</dbReference>
<reference evidence="4" key="1">
    <citation type="submission" date="2016-11" db="EMBL/GenBank/DDBJ databases">
        <authorList>
            <person name="Varghese N."/>
            <person name="Submissions S."/>
        </authorList>
    </citation>
    <scope>NUCLEOTIDE SEQUENCE [LARGE SCALE GENOMIC DNA]</scope>
    <source>
        <strain evidence="4">DSM 1811</strain>
    </source>
</reference>
<keyword evidence="4" id="KW-1185">Reference proteome</keyword>